<dbReference type="RefSeq" id="WP_402699990.1">
    <property type="nucleotide sequence ID" value="NZ_JBIUZV010000004.1"/>
</dbReference>
<dbReference type="PANTHER" id="PTHR37423:SF2">
    <property type="entry name" value="MEMBRANE-BOUND LYTIC MUREIN TRANSGLYCOSYLASE C"/>
    <property type="match status" value="1"/>
</dbReference>
<evidence type="ECO:0000256" key="2">
    <source>
        <dbReference type="SAM" id="MobiDB-lite"/>
    </source>
</evidence>
<dbReference type="InterPro" id="IPR008258">
    <property type="entry name" value="Transglycosylase_SLT_dom_1"/>
</dbReference>
<evidence type="ECO:0000256" key="1">
    <source>
        <dbReference type="ARBA" id="ARBA00007734"/>
    </source>
</evidence>
<gene>
    <name evidence="4" type="ORF">ACIPEN_09580</name>
</gene>
<protein>
    <submittedName>
        <fullName evidence="4">Lytic transglycosylase domain-containing protein</fullName>
    </submittedName>
</protein>
<feature type="region of interest" description="Disordered" evidence="2">
    <location>
        <begin position="47"/>
        <end position="98"/>
    </location>
</feature>
<dbReference type="SUPFAM" id="SSF53955">
    <property type="entry name" value="Lysozyme-like"/>
    <property type="match status" value="1"/>
</dbReference>
<dbReference type="EMBL" id="JBIUZV010000004">
    <property type="protein sequence ID" value="MFJ3046071.1"/>
    <property type="molecule type" value="Genomic_DNA"/>
</dbReference>
<accession>A0ABW8EZ30</accession>
<feature type="domain" description="Transglycosylase SLT" evidence="3">
    <location>
        <begin position="104"/>
        <end position="214"/>
    </location>
</feature>
<sequence>MSKVTGAGPVTWQDYADLWANDPQYQKQYAIIKPTLDALGITPHDSPGDVTDIHSHAVVPNKGNNGNSGNPDRIGGDHPTGNGKPGSSDLGPGLPPQAAPYKDMIEEASRRTGVPASLLAAMIHDESRWDPHAGTINANGMGDTGLMQMNDATFAALQAKHPELQGRDKNDPATNILAGAYYMADMKELMKERYGSDSWGLALRAYNSGENGVDPNNLNALPAGTGDPAYVDKVMGYWATIDNGGQLPA</sequence>
<evidence type="ECO:0000313" key="4">
    <source>
        <dbReference type="EMBL" id="MFJ3046071.1"/>
    </source>
</evidence>
<keyword evidence="5" id="KW-1185">Reference proteome</keyword>
<comment type="similarity">
    <text evidence="1">Belongs to the transglycosylase Slt family.</text>
</comment>
<proteinExistence type="inferred from homology"/>
<dbReference type="Pfam" id="PF01464">
    <property type="entry name" value="SLT"/>
    <property type="match status" value="1"/>
</dbReference>
<dbReference type="CDD" id="cd00254">
    <property type="entry name" value="LT-like"/>
    <property type="match status" value="1"/>
</dbReference>
<dbReference type="InterPro" id="IPR023346">
    <property type="entry name" value="Lysozyme-like_dom_sf"/>
</dbReference>
<name>A0ABW8EZ30_9BURK</name>
<organism evidence="4 5">
    <name type="scientific">Herbaspirillum chlorophenolicum</name>
    <dbReference type="NCBI Taxonomy" id="211589"/>
    <lineage>
        <taxon>Bacteria</taxon>
        <taxon>Pseudomonadati</taxon>
        <taxon>Pseudomonadota</taxon>
        <taxon>Betaproteobacteria</taxon>
        <taxon>Burkholderiales</taxon>
        <taxon>Oxalobacteraceae</taxon>
        <taxon>Herbaspirillum</taxon>
    </lineage>
</organism>
<feature type="compositionally biased region" description="Low complexity" evidence="2">
    <location>
        <begin position="61"/>
        <end position="70"/>
    </location>
</feature>
<dbReference type="PANTHER" id="PTHR37423">
    <property type="entry name" value="SOLUBLE LYTIC MUREIN TRANSGLYCOSYLASE-RELATED"/>
    <property type="match status" value="1"/>
</dbReference>
<comment type="caution">
    <text evidence="4">The sequence shown here is derived from an EMBL/GenBank/DDBJ whole genome shotgun (WGS) entry which is preliminary data.</text>
</comment>
<evidence type="ECO:0000313" key="5">
    <source>
        <dbReference type="Proteomes" id="UP001617427"/>
    </source>
</evidence>
<evidence type="ECO:0000259" key="3">
    <source>
        <dbReference type="Pfam" id="PF01464"/>
    </source>
</evidence>
<reference evidence="4 5" key="1">
    <citation type="submission" date="2024-10" db="EMBL/GenBank/DDBJ databases">
        <title>The Natural Products Discovery Center: Release of the First 8490 Sequenced Strains for Exploring Actinobacteria Biosynthetic Diversity.</title>
        <authorList>
            <person name="Kalkreuter E."/>
            <person name="Kautsar S.A."/>
            <person name="Yang D."/>
            <person name="Bader C.D."/>
            <person name="Teijaro C.N."/>
            <person name="Fluegel L."/>
            <person name="Davis C.M."/>
            <person name="Simpson J.R."/>
            <person name="Lauterbach L."/>
            <person name="Steele A.D."/>
            <person name="Gui C."/>
            <person name="Meng S."/>
            <person name="Li G."/>
            <person name="Viehrig K."/>
            <person name="Ye F."/>
            <person name="Su P."/>
            <person name="Kiefer A.F."/>
            <person name="Nichols A."/>
            <person name="Cepeda A.J."/>
            <person name="Yan W."/>
            <person name="Fan B."/>
            <person name="Jiang Y."/>
            <person name="Adhikari A."/>
            <person name="Zheng C.-J."/>
            <person name="Schuster L."/>
            <person name="Cowan T.M."/>
            <person name="Smanski M.J."/>
            <person name="Chevrette M.G."/>
            <person name="De Carvalho L.P.S."/>
            <person name="Shen B."/>
        </authorList>
    </citation>
    <scope>NUCLEOTIDE SEQUENCE [LARGE SCALE GENOMIC DNA]</scope>
    <source>
        <strain evidence="4 5">NPDC087045</strain>
    </source>
</reference>
<dbReference type="Proteomes" id="UP001617427">
    <property type="component" value="Unassembled WGS sequence"/>
</dbReference>
<dbReference type="Gene3D" id="1.10.530.10">
    <property type="match status" value="1"/>
</dbReference>